<gene>
    <name evidence="1" type="primary">RvY_10371-1</name>
    <name evidence="1" type="synonym">RvY_10371.1</name>
    <name evidence="1" type="ORF">RvY_10371</name>
</gene>
<proteinExistence type="predicted"/>
<evidence type="ECO:0000313" key="1">
    <source>
        <dbReference type="EMBL" id="GAU99354.1"/>
    </source>
</evidence>
<organism evidence="1 2">
    <name type="scientific">Ramazzottius varieornatus</name>
    <name type="common">Water bear</name>
    <name type="synonym">Tardigrade</name>
    <dbReference type="NCBI Taxonomy" id="947166"/>
    <lineage>
        <taxon>Eukaryota</taxon>
        <taxon>Metazoa</taxon>
        <taxon>Ecdysozoa</taxon>
        <taxon>Tardigrada</taxon>
        <taxon>Eutardigrada</taxon>
        <taxon>Parachela</taxon>
        <taxon>Hypsibioidea</taxon>
        <taxon>Ramazzottiidae</taxon>
        <taxon>Ramazzottius</taxon>
    </lineage>
</organism>
<keyword evidence="2" id="KW-1185">Reference proteome</keyword>
<dbReference type="AlphaFoldDB" id="A0A1D1VCJ0"/>
<comment type="caution">
    <text evidence="1">The sequence shown here is derived from an EMBL/GenBank/DDBJ whole genome shotgun (WGS) entry which is preliminary data.</text>
</comment>
<protein>
    <submittedName>
        <fullName evidence="1">Uncharacterized protein</fullName>
    </submittedName>
</protein>
<sequence>MPLKEKAVFRCSLSMVCSTNVCFQLYQGLYSIRSTKCSDKCGNLQRKFSTLRVLVCVFDRTSWQYLRQIRVSLSTFFRVYHQYTWDHDARPNSFVIPFGKISLPKILTCSNSFCAVNHPDHPCAALAVL</sequence>
<accession>A0A1D1VCJ0</accession>
<reference evidence="1 2" key="1">
    <citation type="journal article" date="2016" name="Nat. Commun.">
        <title>Extremotolerant tardigrade genome and improved radiotolerance of human cultured cells by tardigrade-unique protein.</title>
        <authorList>
            <person name="Hashimoto T."/>
            <person name="Horikawa D.D."/>
            <person name="Saito Y."/>
            <person name="Kuwahara H."/>
            <person name="Kozuka-Hata H."/>
            <person name="Shin-I T."/>
            <person name="Minakuchi Y."/>
            <person name="Ohishi K."/>
            <person name="Motoyama A."/>
            <person name="Aizu T."/>
            <person name="Enomoto A."/>
            <person name="Kondo K."/>
            <person name="Tanaka S."/>
            <person name="Hara Y."/>
            <person name="Koshikawa S."/>
            <person name="Sagara H."/>
            <person name="Miura T."/>
            <person name="Yokobori S."/>
            <person name="Miyagawa K."/>
            <person name="Suzuki Y."/>
            <person name="Kubo T."/>
            <person name="Oyama M."/>
            <person name="Kohara Y."/>
            <person name="Fujiyama A."/>
            <person name="Arakawa K."/>
            <person name="Katayama T."/>
            <person name="Toyoda A."/>
            <person name="Kunieda T."/>
        </authorList>
    </citation>
    <scope>NUCLEOTIDE SEQUENCE [LARGE SCALE GENOMIC DNA]</scope>
    <source>
        <strain evidence="1 2">YOKOZUNA-1</strain>
    </source>
</reference>
<name>A0A1D1VCJ0_RAMVA</name>
<dbReference type="EMBL" id="BDGG01000005">
    <property type="protein sequence ID" value="GAU99354.1"/>
    <property type="molecule type" value="Genomic_DNA"/>
</dbReference>
<evidence type="ECO:0000313" key="2">
    <source>
        <dbReference type="Proteomes" id="UP000186922"/>
    </source>
</evidence>
<dbReference type="Proteomes" id="UP000186922">
    <property type="component" value="Unassembled WGS sequence"/>
</dbReference>